<protein>
    <submittedName>
        <fullName evidence="3">Putative membrane protein</fullName>
    </submittedName>
</protein>
<dbReference type="EMBL" id="QKYU01000001">
    <property type="protein sequence ID" value="PZW50797.1"/>
    <property type="molecule type" value="Genomic_DNA"/>
</dbReference>
<comment type="caution">
    <text evidence="3">The sequence shown here is derived from an EMBL/GenBank/DDBJ whole genome shotgun (WGS) entry which is preliminary data.</text>
</comment>
<evidence type="ECO:0000256" key="1">
    <source>
        <dbReference type="SAM" id="Phobius"/>
    </source>
</evidence>
<dbReference type="Pfam" id="PF05425">
    <property type="entry name" value="CopD"/>
    <property type="match status" value="1"/>
</dbReference>
<reference evidence="3 4" key="1">
    <citation type="submission" date="2018-06" db="EMBL/GenBank/DDBJ databases">
        <title>Genomic Encyclopedia of Archaeal and Bacterial Type Strains, Phase II (KMG-II): from individual species to whole genera.</title>
        <authorList>
            <person name="Goeker M."/>
        </authorList>
    </citation>
    <scope>NUCLEOTIDE SEQUENCE [LARGE SCALE GENOMIC DNA]</scope>
    <source>
        <strain evidence="3 4">DSM 24525</strain>
    </source>
</reference>
<keyword evidence="4" id="KW-1185">Reference proteome</keyword>
<evidence type="ECO:0000313" key="3">
    <source>
        <dbReference type="EMBL" id="PZW50797.1"/>
    </source>
</evidence>
<accession>A0A2W7JEA2</accession>
<evidence type="ECO:0000313" key="4">
    <source>
        <dbReference type="Proteomes" id="UP000249688"/>
    </source>
</evidence>
<feature type="transmembrane region" description="Helical" evidence="1">
    <location>
        <begin position="86"/>
        <end position="106"/>
    </location>
</feature>
<keyword evidence="1" id="KW-1133">Transmembrane helix</keyword>
<dbReference type="OrthoDB" id="8419862at2"/>
<dbReference type="RefSeq" id="WP_111396098.1">
    <property type="nucleotide sequence ID" value="NZ_QKYU01000001.1"/>
</dbReference>
<feature type="transmembrane region" description="Helical" evidence="1">
    <location>
        <begin position="51"/>
        <end position="74"/>
    </location>
</feature>
<dbReference type="Proteomes" id="UP000249688">
    <property type="component" value="Unassembled WGS sequence"/>
</dbReference>
<name>A0A2W7JEA2_9PROT</name>
<dbReference type="AlphaFoldDB" id="A0A2W7JEA2"/>
<gene>
    <name evidence="3" type="ORF">C8P66_10110</name>
</gene>
<dbReference type="GO" id="GO:0016020">
    <property type="term" value="C:membrane"/>
    <property type="evidence" value="ECO:0007669"/>
    <property type="project" value="InterPro"/>
</dbReference>
<feature type="transmembrane region" description="Helical" evidence="1">
    <location>
        <begin position="6"/>
        <end position="30"/>
    </location>
</feature>
<keyword evidence="1" id="KW-0472">Membrane</keyword>
<evidence type="ECO:0000259" key="2">
    <source>
        <dbReference type="Pfam" id="PF05425"/>
    </source>
</evidence>
<proteinExistence type="predicted"/>
<keyword evidence="1" id="KW-0812">Transmembrane</keyword>
<dbReference type="InterPro" id="IPR008457">
    <property type="entry name" value="Cu-R_CopD_dom"/>
</dbReference>
<organism evidence="3 4">
    <name type="scientific">Humitalea rosea</name>
    <dbReference type="NCBI Taxonomy" id="990373"/>
    <lineage>
        <taxon>Bacteria</taxon>
        <taxon>Pseudomonadati</taxon>
        <taxon>Pseudomonadota</taxon>
        <taxon>Alphaproteobacteria</taxon>
        <taxon>Acetobacterales</taxon>
        <taxon>Roseomonadaceae</taxon>
        <taxon>Humitalea</taxon>
    </lineage>
</organism>
<feature type="domain" description="Copper resistance protein D" evidence="2">
    <location>
        <begin position="46"/>
        <end position="148"/>
    </location>
</feature>
<sequence>MTGSLSFTLHILGVLAWVGGMVFAMLVLRPALAVLAGPDRLALLAQTHRRFFLIVWHAMPITLLSGYALLFGWYGGFAGAGVHVHIMHLTGLIMSCVFVYVALVPWRAMRTALAVPDLAAAAAANDRIRKLVTLNMGLGLLTVIVAAWGRFGG</sequence>
<feature type="transmembrane region" description="Helical" evidence="1">
    <location>
        <begin position="131"/>
        <end position="151"/>
    </location>
</feature>